<keyword evidence="4 6" id="KW-0949">S-adenosyl-L-methionine</keyword>
<dbReference type="PRINTS" id="PR00507">
    <property type="entry name" value="N12N6MTFRASE"/>
</dbReference>
<accession>A0A139QB90</accession>
<dbReference type="PATRIC" id="fig|28037.234.peg.477"/>
<dbReference type="RefSeq" id="WP_061424403.1">
    <property type="nucleotide sequence ID" value="NZ_KQ970261.1"/>
</dbReference>
<dbReference type="PROSITE" id="PS00092">
    <property type="entry name" value="N6_MTASE"/>
    <property type="match status" value="1"/>
</dbReference>
<comment type="caution">
    <text evidence="8">The sequence shown here is derived from an EMBL/GenBank/DDBJ whole genome shotgun (WGS) entry which is preliminary data.</text>
</comment>
<dbReference type="PROSITE" id="PS51679">
    <property type="entry name" value="SAM_MT_C5"/>
    <property type="match status" value="1"/>
</dbReference>
<evidence type="ECO:0000256" key="4">
    <source>
        <dbReference type="ARBA" id="ARBA00022691"/>
    </source>
</evidence>
<dbReference type="PANTHER" id="PTHR10629:SF52">
    <property type="entry name" value="DNA (CYTOSINE-5)-METHYLTRANSFERASE 1"/>
    <property type="match status" value="1"/>
</dbReference>
<evidence type="ECO:0000256" key="1">
    <source>
        <dbReference type="ARBA" id="ARBA00011975"/>
    </source>
</evidence>
<name>A0A139QB90_STRMT</name>
<reference evidence="8 9" key="1">
    <citation type="submission" date="2016-01" db="EMBL/GenBank/DDBJ databases">
        <title>Highly variable Streptococcus oralis are common among viridans streptococci isolated from primates.</title>
        <authorList>
            <person name="Denapaite D."/>
            <person name="Rieger M."/>
            <person name="Koendgen S."/>
            <person name="Brueckner R."/>
            <person name="Ochigava I."/>
            <person name="Kappeler P."/>
            <person name="Maetz-Rensing K."/>
            <person name="Leendertz F."/>
            <person name="Hakenbeck R."/>
        </authorList>
    </citation>
    <scope>NUCLEOTIDE SEQUENCE [LARGE SCALE GENOMIC DNA]</scope>
    <source>
        <strain evidence="8 9">DD28</strain>
    </source>
</reference>
<comment type="similarity">
    <text evidence="6">Belongs to the class I-like SAM-binding methyltransferase superfamily. C5-methyltransferase family.</text>
</comment>
<dbReference type="AlphaFoldDB" id="A0A139QB90"/>
<dbReference type="GO" id="GO:0032259">
    <property type="term" value="P:methylation"/>
    <property type="evidence" value="ECO:0007669"/>
    <property type="project" value="UniProtKB-KW"/>
</dbReference>
<evidence type="ECO:0000256" key="2">
    <source>
        <dbReference type="ARBA" id="ARBA00022603"/>
    </source>
</evidence>
<protein>
    <recommendedName>
        <fullName evidence="1">DNA (cytosine-5-)-methyltransferase</fullName>
        <ecNumber evidence="1">2.1.1.37</ecNumber>
    </recommendedName>
</protein>
<dbReference type="InterPro" id="IPR011639">
    <property type="entry name" value="MethylTrfase_TaqI-like_dom"/>
</dbReference>
<dbReference type="InterPro" id="IPR029063">
    <property type="entry name" value="SAM-dependent_MTases_sf"/>
</dbReference>
<dbReference type="Gene3D" id="3.90.120.10">
    <property type="entry name" value="DNA Methylase, subunit A, domain 2"/>
    <property type="match status" value="1"/>
</dbReference>
<dbReference type="PROSITE" id="PS51257">
    <property type="entry name" value="PROKAR_LIPOPROTEIN"/>
    <property type="match status" value="1"/>
</dbReference>
<keyword evidence="5" id="KW-0680">Restriction system</keyword>
<dbReference type="OrthoDB" id="9813719at2"/>
<feature type="active site" evidence="6">
    <location>
        <position position="93"/>
    </location>
</feature>
<dbReference type="GO" id="GO:0003886">
    <property type="term" value="F:DNA (cytosine-5-)-methyltransferase activity"/>
    <property type="evidence" value="ECO:0007669"/>
    <property type="project" value="TreeGrafter"/>
</dbReference>
<dbReference type="InterPro" id="IPR018117">
    <property type="entry name" value="C5_DNA_meth_AS"/>
</dbReference>
<dbReference type="GO" id="GO:0044027">
    <property type="term" value="P:negative regulation of gene expression via chromosomal CpG island methylation"/>
    <property type="evidence" value="ECO:0007669"/>
    <property type="project" value="TreeGrafter"/>
</dbReference>
<dbReference type="InterPro" id="IPR002052">
    <property type="entry name" value="DNA_methylase_N6_adenine_CS"/>
</dbReference>
<gene>
    <name evidence="8" type="ORF">SMIDD28_00457</name>
</gene>
<evidence type="ECO:0000256" key="6">
    <source>
        <dbReference type="PROSITE-ProRule" id="PRU01016"/>
    </source>
</evidence>
<dbReference type="GO" id="GO:0003677">
    <property type="term" value="F:DNA binding"/>
    <property type="evidence" value="ECO:0007669"/>
    <property type="project" value="TreeGrafter"/>
</dbReference>
<organism evidence="8 9">
    <name type="scientific">Streptococcus mitis</name>
    <dbReference type="NCBI Taxonomy" id="28037"/>
    <lineage>
        <taxon>Bacteria</taxon>
        <taxon>Bacillati</taxon>
        <taxon>Bacillota</taxon>
        <taxon>Bacilli</taxon>
        <taxon>Lactobacillales</taxon>
        <taxon>Streptococcaceae</taxon>
        <taxon>Streptococcus</taxon>
        <taxon>Streptococcus mitis group</taxon>
    </lineage>
</organism>
<evidence type="ECO:0000259" key="7">
    <source>
        <dbReference type="Pfam" id="PF07669"/>
    </source>
</evidence>
<dbReference type="InterPro" id="IPR050390">
    <property type="entry name" value="C5-Methyltransferase"/>
</dbReference>
<dbReference type="Pfam" id="PF07669">
    <property type="entry name" value="Eco57I"/>
    <property type="match status" value="1"/>
</dbReference>
<dbReference type="Proteomes" id="UP000070136">
    <property type="component" value="Unassembled WGS sequence"/>
</dbReference>
<dbReference type="Gene3D" id="3.40.50.150">
    <property type="entry name" value="Vaccinia Virus protein VP39"/>
    <property type="match status" value="2"/>
</dbReference>
<evidence type="ECO:0000256" key="3">
    <source>
        <dbReference type="ARBA" id="ARBA00022679"/>
    </source>
</evidence>
<dbReference type="SUPFAM" id="SSF53335">
    <property type="entry name" value="S-adenosyl-L-methionine-dependent methyltransferases"/>
    <property type="match status" value="2"/>
</dbReference>
<sequence length="837" mass="97071">MIKNKPTYISLFSSAGVGCYGFKLENFECIATNEIVERRLAIQKNNQKCHFETGYISGDIKENDIKQKIYNEIKRWKKMGNDRVDVVVATPPCQGMSVANHKKKSDEINRNSLVNESVEIVKTIKPRFFIFENVAAFWKTGCFSKNGEVIAIGDMIAEELGETYIFEHRILNFKNYGSNSSRPRTLVIGVDKQLVNQIVPSELFPEYVEEKSLFDIIGDMEELDWGQYSQQDFYHSFRTYPEHMRSWIHDVEQGKSAFDNEDDTKKPHKIVDGKLVINQSKNSDKYTRQVYDKVAACIHTRNDQMASQNTVHPTQDRVFSIRELMKLMTIPDQFRWIDKELEELNSLTYDEKRKLSKKEEMNIRQSIGEAVPTVIFQNIAKKINDFLSKVSLSEADVKKLINDKGLDSFEALKSFVLKSRNKFSLSTLSSIIELANSKRQNNSAYFTNKFIIQEILEDLPDFEKSNISIIEPSVGSGNFLPFIFHKYADKQINLTIVDVDKDVLELLKLLYDNTPSNVHINYVHSDYMVFEHDKVDLIIGNPPFTKLNAKESASYKKNNFNDEATNLAEFFLEKAVRSADYISMIMPKNILNTPEYYKTRLFLEEYDVYGIVDFGEKGFKGVLVETINLAIKTIKDKADSVKVRSLTRNITYHQSKKYIFSKDLPYWVIYRNAQFDDVFAKMDFGIFDVFRDRQITNSNSELQLNNNDDIRVLKSRNISDDGKEIVDIPNYDAYISQEKVSQMTTFKYINDNSVYLAPNMSYKPRVMKKPTGVVTNGSLAILIPKKNISLTEQQRSYFSTNEYREFYQIARNYQTRSLNIDKTSSYWFGALKNKRRN</sequence>
<dbReference type="EMBL" id="LQOA01000013">
    <property type="protein sequence ID" value="KXT99833.1"/>
    <property type="molecule type" value="Genomic_DNA"/>
</dbReference>
<dbReference type="InterPro" id="IPR001525">
    <property type="entry name" value="C5_MeTfrase"/>
</dbReference>
<dbReference type="PROSITE" id="PS00094">
    <property type="entry name" value="C5_MTASE_1"/>
    <property type="match status" value="1"/>
</dbReference>
<evidence type="ECO:0000256" key="5">
    <source>
        <dbReference type="ARBA" id="ARBA00022747"/>
    </source>
</evidence>
<proteinExistence type="inferred from homology"/>
<feature type="domain" description="Type II methyltransferase M.TaqI-like" evidence="7">
    <location>
        <begin position="520"/>
        <end position="617"/>
    </location>
</feature>
<dbReference type="EC" id="2.1.1.37" evidence="1"/>
<dbReference type="GO" id="GO:0009007">
    <property type="term" value="F:site-specific DNA-methyltransferase (adenine-specific) activity"/>
    <property type="evidence" value="ECO:0007669"/>
    <property type="project" value="UniProtKB-EC"/>
</dbReference>
<keyword evidence="3 6" id="KW-0808">Transferase</keyword>
<evidence type="ECO:0000313" key="9">
    <source>
        <dbReference type="Proteomes" id="UP000070136"/>
    </source>
</evidence>
<dbReference type="PANTHER" id="PTHR10629">
    <property type="entry name" value="CYTOSINE-SPECIFIC METHYLTRANSFERASE"/>
    <property type="match status" value="1"/>
</dbReference>
<keyword evidence="2 6" id="KW-0489">Methyltransferase</keyword>
<dbReference type="Pfam" id="PF00145">
    <property type="entry name" value="DNA_methylase"/>
    <property type="match status" value="1"/>
</dbReference>
<evidence type="ECO:0000313" key="8">
    <source>
        <dbReference type="EMBL" id="KXT99833.1"/>
    </source>
</evidence>
<dbReference type="GO" id="GO:0009307">
    <property type="term" value="P:DNA restriction-modification system"/>
    <property type="evidence" value="ECO:0007669"/>
    <property type="project" value="UniProtKB-KW"/>
</dbReference>